<sequence length="131" mass="14599">MRQFVERQIQEAQVRQRVEEMTRKLGNPVHSKRKGTEVSWFDASNRRSRGQRTAPGCVPVPVFSYITELLSGSTNPSDNSTFGDIAGSDEKDAILSEIEGGMIASEGIETATICKFDSVNTIREIDQQYLT</sequence>
<evidence type="ECO:0000313" key="1">
    <source>
        <dbReference type="EMBL" id="KAK2949207.1"/>
    </source>
</evidence>
<organism evidence="1 2">
    <name type="scientific">Blattamonas nauphoetae</name>
    <dbReference type="NCBI Taxonomy" id="2049346"/>
    <lineage>
        <taxon>Eukaryota</taxon>
        <taxon>Metamonada</taxon>
        <taxon>Preaxostyla</taxon>
        <taxon>Oxymonadida</taxon>
        <taxon>Blattamonas</taxon>
    </lineage>
</organism>
<comment type="caution">
    <text evidence="1">The sequence shown here is derived from an EMBL/GenBank/DDBJ whole genome shotgun (WGS) entry which is preliminary data.</text>
</comment>
<name>A0ABQ9X9I1_9EUKA</name>
<accession>A0ABQ9X9I1</accession>
<gene>
    <name evidence="1" type="ORF">BLNAU_15810</name>
</gene>
<keyword evidence="2" id="KW-1185">Reference proteome</keyword>
<evidence type="ECO:0000313" key="2">
    <source>
        <dbReference type="Proteomes" id="UP001281761"/>
    </source>
</evidence>
<reference evidence="1 2" key="1">
    <citation type="journal article" date="2022" name="bioRxiv">
        <title>Genomics of Preaxostyla Flagellates Illuminates Evolutionary Transitions and the Path Towards Mitochondrial Loss.</title>
        <authorList>
            <person name="Novak L.V.F."/>
            <person name="Treitli S.C."/>
            <person name="Pyrih J."/>
            <person name="Halakuc P."/>
            <person name="Pipaliya S.V."/>
            <person name="Vacek V."/>
            <person name="Brzon O."/>
            <person name="Soukal P."/>
            <person name="Eme L."/>
            <person name="Dacks J.B."/>
            <person name="Karnkowska A."/>
            <person name="Elias M."/>
            <person name="Hampl V."/>
        </authorList>
    </citation>
    <scope>NUCLEOTIDE SEQUENCE [LARGE SCALE GENOMIC DNA]</scope>
    <source>
        <strain evidence="1">NAU3</strain>
        <tissue evidence="1">Gut</tissue>
    </source>
</reference>
<proteinExistence type="predicted"/>
<dbReference type="Proteomes" id="UP001281761">
    <property type="component" value="Unassembled WGS sequence"/>
</dbReference>
<dbReference type="EMBL" id="JARBJD010000160">
    <property type="protein sequence ID" value="KAK2949207.1"/>
    <property type="molecule type" value="Genomic_DNA"/>
</dbReference>
<protein>
    <submittedName>
        <fullName evidence="1">Uncharacterized protein</fullName>
    </submittedName>
</protein>